<keyword evidence="10" id="KW-1185">Reference proteome</keyword>
<keyword evidence="6 7" id="KW-0472">Membrane</keyword>
<dbReference type="Proteomes" id="UP000297861">
    <property type="component" value="Unassembled WGS sequence"/>
</dbReference>
<dbReference type="InterPro" id="IPR050794">
    <property type="entry name" value="CPA2_transporter"/>
</dbReference>
<feature type="transmembrane region" description="Helical" evidence="7">
    <location>
        <begin position="7"/>
        <end position="25"/>
    </location>
</feature>
<dbReference type="Gene3D" id="1.20.1530.20">
    <property type="match status" value="1"/>
</dbReference>
<accession>A0A4Y8LC26</accession>
<feature type="transmembrane region" description="Helical" evidence="7">
    <location>
        <begin position="438"/>
        <end position="457"/>
    </location>
</feature>
<feature type="transmembrane region" description="Helical" evidence="7">
    <location>
        <begin position="346"/>
        <end position="362"/>
    </location>
</feature>
<feature type="transmembrane region" description="Helical" evidence="7">
    <location>
        <begin position="226"/>
        <end position="249"/>
    </location>
</feature>
<dbReference type="PANTHER" id="PTHR32468">
    <property type="entry name" value="CATION/H + ANTIPORTER"/>
    <property type="match status" value="1"/>
</dbReference>
<feature type="transmembrane region" description="Helical" evidence="7">
    <location>
        <begin position="92"/>
        <end position="111"/>
    </location>
</feature>
<feature type="transmembrane region" description="Helical" evidence="7">
    <location>
        <begin position="255"/>
        <end position="276"/>
    </location>
</feature>
<evidence type="ECO:0000313" key="9">
    <source>
        <dbReference type="EMBL" id="TFD98610.1"/>
    </source>
</evidence>
<dbReference type="GO" id="GO:0016020">
    <property type="term" value="C:membrane"/>
    <property type="evidence" value="ECO:0007669"/>
    <property type="project" value="UniProtKB-SubCell"/>
</dbReference>
<dbReference type="GO" id="GO:0015297">
    <property type="term" value="F:antiporter activity"/>
    <property type="evidence" value="ECO:0007669"/>
    <property type="project" value="InterPro"/>
</dbReference>
<proteinExistence type="predicted"/>
<comment type="subcellular location">
    <subcellularLocation>
        <location evidence="1">Membrane</location>
        <topology evidence="1">Multi-pass membrane protein</topology>
    </subcellularLocation>
</comment>
<keyword evidence="3 7" id="KW-0812">Transmembrane</keyword>
<keyword evidence="2" id="KW-0813">Transport</keyword>
<feature type="transmembrane region" description="Helical" evidence="7">
    <location>
        <begin position="297"/>
        <end position="326"/>
    </location>
</feature>
<keyword evidence="5" id="KW-0406">Ion transport</keyword>
<evidence type="ECO:0000256" key="3">
    <source>
        <dbReference type="ARBA" id="ARBA00022692"/>
    </source>
</evidence>
<evidence type="ECO:0000256" key="7">
    <source>
        <dbReference type="SAM" id="Phobius"/>
    </source>
</evidence>
<evidence type="ECO:0000256" key="5">
    <source>
        <dbReference type="ARBA" id="ARBA00023065"/>
    </source>
</evidence>
<name>A0A4Y8LC26_9BACT</name>
<evidence type="ECO:0000256" key="6">
    <source>
        <dbReference type="ARBA" id="ARBA00023136"/>
    </source>
</evidence>
<dbReference type="RefSeq" id="WP_134435181.1">
    <property type="nucleotide sequence ID" value="NZ_SOML01000001.1"/>
</dbReference>
<feature type="transmembrane region" description="Helical" evidence="7">
    <location>
        <begin position="374"/>
        <end position="396"/>
    </location>
</feature>
<evidence type="ECO:0000313" key="10">
    <source>
        <dbReference type="Proteomes" id="UP000297861"/>
    </source>
</evidence>
<organism evidence="9 10">
    <name type="scientific">Dysgonomonas capnocytophagoides</name>
    <dbReference type="NCBI Taxonomy" id="45254"/>
    <lineage>
        <taxon>Bacteria</taxon>
        <taxon>Pseudomonadati</taxon>
        <taxon>Bacteroidota</taxon>
        <taxon>Bacteroidia</taxon>
        <taxon>Bacteroidales</taxon>
        <taxon>Dysgonomonadaceae</taxon>
        <taxon>Dysgonomonas</taxon>
    </lineage>
</organism>
<keyword evidence="4 7" id="KW-1133">Transmembrane helix</keyword>
<gene>
    <name evidence="9" type="ORF">E2605_00565</name>
</gene>
<evidence type="ECO:0000259" key="8">
    <source>
        <dbReference type="Pfam" id="PF00999"/>
    </source>
</evidence>
<feature type="transmembrane region" description="Helical" evidence="7">
    <location>
        <begin position="123"/>
        <end position="146"/>
    </location>
</feature>
<dbReference type="STRING" id="1121485.GCA_000426485_00874"/>
<feature type="transmembrane region" description="Helical" evidence="7">
    <location>
        <begin position="59"/>
        <end position="80"/>
    </location>
</feature>
<dbReference type="OrthoDB" id="9793589at2"/>
<dbReference type="EMBL" id="SOML01000001">
    <property type="protein sequence ID" value="TFD98610.1"/>
    <property type="molecule type" value="Genomic_DNA"/>
</dbReference>
<dbReference type="InterPro" id="IPR038770">
    <property type="entry name" value="Na+/solute_symporter_sf"/>
</dbReference>
<feature type="transmembrane region" description="Helical" evidence="7">
    <location>
        <begin position="158"/>
        <end position="181"/>
    </location>
</feature>
<evidence type="ECO:0000256" key="1">
    <source>
        <dbReference type="ARBA" id="ARBA00004141"/>
    </source>
</evidence>
<dbReference type="GO" id="GO:1902600">
    <property type="term" value="P:proton transmembrane transport"/>
    <property type="evidence" value="ECO:0007669"/>
    <property type="project" value="InterPro"/>
</dbReference>
<dbReference type="PANTHER" id="PTHR32468:SF0">
    <property type="entry name" value="K(+)_H(+) ANTIPORTER 1"/>
    <property type="match status" value="1"/>
</dbReference>
<dbReference type="InterPro" id="IPR006153">
    <property type="entry name" value="Cation/H_exchanger_TM"/>
</dbReference>
<dbReference type="Pfam" id="PF00999">
    <property type="entry name" value="Na_H_Exchanger"/>
    <property type="match status" value="1"/>
</dbReference>
<comment type="caution">
    <text evidence="9">The sequence shown here is derived from an EMBL/GenBank/DDBJ whole genome shotgun (WGS) entry which is preliminary data.</text>
</comment>
<reference evidence="9 10" key="1">
    <citation type="submission" date="2019-03" db="EMBL/GenBank/DDBJ databases">
        <title>San Antonio Military Medical Center submission to MRSN (WRAIR), pending publication.</title>
        <authorList>
            <person name="Blyth D.M."/>
            <person name="Mccarthy S.L."/>
            <person name="Schall S.E."/>
            <person name="Stam J.A."/>
            <person name="Ong A.C."/>
            <person name="Mcgann P.T."/>
        </authorList>
    </citation>
    <scope>NUCLEOTIDE SEQUENCE [LARGE SCALE GENOMIC DNA]</scope>
    <source>
        <strain evidence="9 10">MRSN571793</strain>
    </source>
</reference>
<dbReference type="AlphaFoldDB" id="A0A4Y8LC26"/>
<evidence type="ECO:0000256" key="4">
    <source>
        <dbReference type="ARBA" id="ARBA00022989"/>
    </source>
</evidence>
<feature type="domain" description="Cation/H+ exchanger transmembrane" evidence="8">
    <location>
        <begin position="75"/>
        <end position="456"/>
    </location>
</feature>
<evidence type="ECO:0000256" key="2">
    <source>
        <dbReference type="ARBA" id="ARBA00022448"/>
    </source>
</evidence>
<feature type="transmembrane region" description="Helical" evidence="7">
    <location>
        <begin position="193"/>
        <end position="214"/>
    </location>
</feature>
<sequence>MKKYKNLIFYTSVLTITALLLYTVISLGKGNLEAGKNITELTNNTSAWNDFIRSVAEEATSSAALLILQIIVILFFVRFFGWICQRIGQPTVIGEIIAGVVLGPSLLGAYFPEISAVVFPESSIHNIKLLSEIGLILFMFIVGMELDLKVLKNRANDAVIISHSCIGLLFVMGTTFAYFIYPYFTFTDVHFLPFALFMGIAMSITAFPVLARIVHERGLNKTPLGAMVITCAAVDDITAWCLLAAVIAIAKAGTFISSLYVIAFAVLYVIVMFKLVRPFLQRIADLQTSNNIISKSVIGIFFLSLFLSAYLTSIIGIHPLFGAFLAGVIMPPNLNFRKLFVDKVEDISLVVLLPLFFVYTGLNTKIGLLNTPELWALCGCIIFIATFGKLVGGTLVSKYLGFDWKSSMTIGALMNTRGLMELVVLNIGYDLGILPPEIFAMMVVMALVTTFLTSPILDLIERIFKNRPVETEVSQRKTYKILISFENSVVGKKLLLIASSFVKKDHLYSEIDMVHISPGNNLYQHDMEDEEHDVFDPVIYASKALNQPITPIFEVAANPTRKIAQMSNNGNYDFLLISAQNSIYGGKGNFLGYILGVSNTILHIPSHIYSWITRTKKAATTNILSLDEGTRSILTHANAPVGIFIDKGLTEIKNVIVPVLDENDVFLGDFMGRIARHSYVRITLWDGIGLMDSSIDFVKSVREIKAVNPYLFQLWNNNIPVDRDIFNKHNLVMISLNSWRTLKEKHPSWIKSMPSVLLLNE</sequence>
<protein>
    <submittedName>
        <fullName evidence="9">Cation/H(+) antiporter</fullName>
    </submittedName>
</protein>